<sequence length="91" mass="9706">MDLEDAGRRARFLIRTGTASVRGATAPGVARTHEQITNLFGRRLELVPPGLVPVQRWPVEAGPLTAIPILGGVGTVSDARAGRQQRGRGRV</sequence>
<accession>A0ABP3PHH8</accession>
<dbReference type="EMBL" id="BAAAHD010000026">
    <property type="protein sequence ID" value="GAA0567567.1"/>
    <property type="molecule type" value="Genomic_DNA"/>
</dbReference>
<organism evidence="1 2">
    <name type="scientific">Actinomadura livida</name>
    <dbReference type="NCBI Taxonomy" id="79909"/>
    <lineage>
        <taxon>Bacteria</taxon>
        <taxon>Bacillati</taxon>
        <taxon>Actinomycetota</taxon>
        <taxon>Actinomycetes</taxon>
        <taxon>Streptosporangiales</taxon>
        <taxon>Thermomonosporaceae</taxon>
        <taxon>Actinomadura</taxon>
    </lineage>
</organism>
<dbReference type="InterPro" id="IPR029063">
    <property type="entry name" value="SAM-dependent_MTases_sf"/>
</dbReference>
<gene>
    <name evidence="1" type="ORF">GCM10009546_32610</name>
</gene>
<dbReference type="Proteomes" id="UP001501427">
    <property type="component" value="Unassembled WGS sequence"/>
</dbReference>
<evidence type="ECO:0000313" key="1">
    <source>
        <dbReference type="EMBL" id="GAA0567567.1"/>
    </source>
</evidence>
<reference evidence="2" key="1">
    <citation type="journal article" date="2019" name="Int. J. Syst. Evol. Microbiol.">
        <title>The Global Catalogue of Microorganisms (GCM) 10K type strain sequencing project: providing services to taxonomists for standard genome sequencing and annotation.</title>
        <authorList>
            <consortium name="The Broad Institute Genomics Platform"/>
            <consortium name="The Broad Institute Genome Sequencing Center for Infectious Disease"/>
            <person name="Wu L."/>
            <person name="Ma J."/>
        </authorList>
    </citation>
    <scope>NUCLEOTIDE SEQUENCE [LARGE SCALE GENOMIC DNA]</scope>
    <source>
        <strain evidence="2">JCM 10667</strain>
    </source>
</reference>
<comment type="caution">
    <text evidence="1">The sequence shown here is derived from an EMBL/GenBank/DDBJ whole genome shotgun (WGS) entry which is preliminary data.</text>
</comment>
<evidence type="ECO:0000313" key="2">
    <source>
        <dbReference type="Proteomes" id="UP001501427"/>
    </source>
</evidence>
<protein>
    <submittedName>
        <fullName evidence="1">Uncharacterized protein</fullName>
    </submittedName>
</protein>
<dbReference type="Gene3D" id="3.40.50.150">
    <property type="entry name" value="Vaccinia Virus protein VP39"/>
    <property type="match status" value="1"/>
</dbReference>
<name>A0ABP3PHH8_9ACTN</name>
<proteinExistence type="predicted"/>
<keyword evidence="2" id="KW-1185">Reference proteome</keyword>